<dbReference type="EMBL" id="JANBVO010000015">
    <property type="protein sequence ID" value="KAJ9145080.1"/>
    <property type="molecule type" value="Genomic_DNA"/>
</dbReference>
<evidence type="ECO:0000256" key="3">
    <source>
        <dbReference type="ARBA" id="ARBA00023002"/>
    </source>
</evidence>
<dbReference type="InterPro" id="IPR036291">
    <property type="entry name" value="NAD(P)-bd_dom_sf"/>
</dbReference>
<keyword evidence="2" id="KW-0521">NADP</keyword>
<dbReference type="PRINTS" id="PR00081">
    <property type="entry name" value="GDHRDH"/>
</dbReference>
<dbReference type="GO" id="GO:0016491">
    <property type="term" value="F:oxidoreductase activity"/>
    <property type="evidence" value="ECO:0007669"/>
    <property type="project" value="UniProtKB-KW"/>
</dbReference>
<evidence type="ECO:0000313" key="5">
    <source>
        <dbReference type="Proteomes" id="UP001174694"/>
    </source>
</evidence>
<evidence type="ECO:0000313" key="4">
    <source>
        <dbReference type="EMBL" id="KAJ9145080.1"/>
    </source>
</evidence>
<evidence type="ECO:0000256" key="1">
    <source>
        <dbReference type="ARBA" id="ARBA00006484"/>
    </source>
</evidence>
<sequence length="305" mass="33543">MSVPEYKDKDPAEISPQLNLETLEGKSVIVTGGASGLGKAYAEAYVKAGAFVTIGDYDERAGKATEAELAPNVKFVQCDVRRWEDQVATFEAAVSSSPHNSVDVVIANAGIVGADDLYTLQDPSQPPVKPDLRIIEINLIGMAYTAKLALHYFRRQPVGPSRDRCLIIKGSIAAYADQPGSPQYNISKWGARGLFRNLRRTAWRENIRVNLVAPWYVRTPILSDKIIAFLESKGVKFATVEDCAKAMLKIGSDPRINGRAFGIVPREEAPEGYMDLVHDDYQQGDFLKDWQEIVLATAQSIVDLA</sequence>
<protein>
    <submittedName>
        <fullName evidence="4">Short chain dehydrogenase reductase</fullName>
    </submittedName>
</protein>
<dbReference type="PANTHER" id="PTHR43180:SF31">
    <property type="entry name" value="CHAIN DEHYDROGENASE_REDUCTASE, PUTATIVE (AFU_ORTHOLOGUE AFUA_2G16570)-RELATED"/>
    <property type="match status" value="1"/>
</dbReference>
<dbReference type="Gene3D" id="3.40.50.720">
    <property type="entry name" value="NAD(P)-binding Rossmann-like Domain"/>
    <property type="match status" value="1"/>
</dbReference>
<dbReference type="Pfam" id="PF00106">
    <property type="entry name" value="adh_short"/>
    <property type="match status" value="1"/>
</dbReference>
<dbReference type="InterPro" id="IPR002347">
    <property type="entry name" value="SDR_fam"/>
</dbReference>
<comment type="caution">
    <text evidence="4">The sequence shown here is derived from an EMBL/GenBank/DDBJ whole genome shotgun (WGS) entry which is preliminary data.</text>
</comment>
<name>A0AA38VEV2_9PEZI</name>
<dbReference type="PROSITE" id="PS00061">
    <property type="entry name" value="ADH_SHORT"/>
    <property type="match status" value="1"/>
</dbReference>
<dbReference type="AlphaFoldDB" id="A0AA38VEV2"/>
<keyword evidence="5" id="KW-1185">Reference proteome</keyword>
<dbReference type="Proteomes" id="UP001174694">
    <property type="component" value="Unassembled WGS sequence"/>
</dbReference>
<organism evidence="4 5">
    <name type="scientific">Pleurostoma richardsiae</name>
    <dbReference type="NCBI Taxonomy" id="41990"/>
    <lineage>
        <taxon>Eukaryota</taxon>
        <taxon>Fungi</taxon>
        <taxon>Dikarya</taxon>
        <taxon>Ascomycota</taxon>
        <taxon>Pezizomycotina</taxon>
        <taxon>Sordariomycetes</taxon>
        <taxon>Sordariomycetidae</taxon>
        <taxon>Calosphaeriales</taxon>
        <taxon>Pleurostomataceae</taxon>
        <taxon>Pleurostoma</taxon>
    </lineage>
</organism>
<keyword evidence="3" id="KW-0560">Oxidoreductase</keyword>
<evidence type="ECO:0000256" key="2">
    <source>
        <dbReference type="ARBA" id="ARBA00022857"/>
    </source>
</evidence>
<dbReference type="PANTHER" id="PTHR43180">
    <property type="entry name" value="3-OXOACYL-(ACYL-CARRIER-PROTEIN) REDUCTASE (AFU_ORTHOLOGUE AFUA_6G11210)"/>
    <property type="match status" value="1"/>
</dbReference>
<gene>
    <name evidence="4" type="ORF">NKR23_g5702</name>
</gene>
<proteinExistence type="inferred from homology"/>
<dbReference type="SUPFAM" id="SSF51735">
    <property type="entry name" value="NAD(P)-binding Rossmann-fold domains"/>
    <property type="match status" value="1"/>
</dbReference>
<dbReference type="InterPro" id="IPR020904">
    <property type="entry name" value="Sc_DH/Rdtase_CS"/>
</dbReference>
<comment type="similarity">
    <text evidence="1">Belongs to the short-chain dehydrogenases/reductases (SDR) family.</text>
</comment>
<accession>A0AA38VEV2</accession>
<reference evidence="4" key="1">
    <citation type="submission" date="2022-07" db="EMBL/GenBank/DDBJ databases">
        <title>Fungi with potential for degradation of polypropylene.</title>
        <authorList>
            <person name="Gostincar C."/>
        </authorList>
    </citation>
    <scope>NUCLEOTIDE SEQUENCE</scope>
    <source>
        <strain evidence="4">EXF-13308</strain>
    </source>
</reference>